<protein>
    <submittedName>
        <fullName evidence="2">Uncharacterized protein</fullName>
    </submittedName>
</protein>
<feature type="non-terminal residue" evidence="2">
    <location>
        <position position="1"/>
    </location>
</feature>
<keyword evidence="1" id="KW-0472">Membrane</keyword>
<accession>A0AAE0QNH3</accession>
<organism evidence="2 3">
    <name type="scientific">Hemibagrus guttatus</name>
    <dbReference type="NCBI Taxonomy" id="175788"/>
    <lineage>
        <taxon>Eukaryota</taxon>
        <taxon>Metazoa</taxon>
        <taxon>Chordata</taxon>
        <taxon>Craniata</taxon>
        <taxon>Vertebrata</taxon>
        <taxon>Euteleostomi</taxon>
        <taxon>Actinopterygii</taxon>
        <taxon>Neopterygii</taxon>
        <taxon>Teleostei</taxon>
        <taxon>Ostariophysi</taxon>
        <taxon>Siluriformes</taxon>
        <taxon>Bagridae</taxon>
        <taxon>Hemibagrus</taxon>
    </lineage>
</organism>
<feature type="transmembrane region" description="Helical" evidence="1">
    <location>
        <begin position="163"/>
        <end position="187"/>
    </location>
</feature>
<dbReference type="AlphaFoldDB" id="A0AAE0QNH3"/>
<dbReference type="Proteomes" id="UP001274896">
    <property type="component" value="Unassembled WGS sequence"/>
</dbReference>
<sequence length="217" mass="23611">ERLQLRDYCAGVVSPVEGEPSLVLVLVPNLSEVLGPLLGDGERTAMGLNTASDDALSDISTLGPDDVLSDISTLSPGNFTVQVRVNYSTRTVTCDNNLPPDVINGFVWVINQNVTAENNKSISVPKIKNKMTFTCTVLTQFGNFTSPSYEASMPEVPGKSVGIVLMVCGIGAFFVILMFGITMKIMLKRGEIQRQARRQQRQAMQSNDSTATVISYW</sequence>
<comment type="caution">
    <text evidence="2">The sequence shown here is derived from an EMBL/GenBank/DDBJ whole genome shotgun (WGS) entry which is preliminary data.</text>
</comment>
<keyword evidence="1" id="KW-1133">Transmembrane helix</keyword>
<evidence type="ECO:0000313" key="2">
    <source>
        <dbReference type="EMBL" id="KAK3526336.1"/>
    </source>
</evidence>
<keyword evidence="3" id="KW-1185">Reference proteome</keyword>
<name>A0AAE0QNH3_9TELE</name>
<evidence type="ECO:0000313" key="3">
    <source>
        <dbReference type="Proteomes" id="UP001274896"/>
    </source>
</evidence>
<reference evidence="2" key="1">
    <citation type="submission" date="2023-06" db="EMBL/GenBank/DDBJ databases">
        <title>Male Hemibagrus guttatus genome.</title>
        <authorList>
            <person name="Bian C."/>
        </authorList>
    </citation>
    <scope>NUCLEOTIDE SEQUENCE</scope>
    <source>
        <strain evidence="2">Male_cb2023</strain>
        <tissue evidence="2">Muscle</tissue>
    </source>
</reference>
<gene>
    <name evidence="2" type="ORF">QTP70_024278</name>
</gene>
<dbReference type="EMBL" id="JAUCMX010000013">
    <property type="protein sequence ID" value="KAK3526336.1"/>
    <property type="molecule type" value="Genomic_DNA"/>
</dbReference>
<evidence type="ECO:0000256" key="1">
    <source>
        <dbReference type="SAM" id="Phobius"/>
    </source>
</evidence>
<keyword evidence="1" id="KW-0812">Transmembrane</keyword>
<proteinExistence type="predicted"/>